<accession>A0A9D7SK49</accession>
<gene>
    <name evidence="3" type="ORF">IPP58_14885</name>
</gene>
<dbReference type="EMBL" id="JADKIO010000011">
    <property type="protein sequence ID" value="MBK9797743.1"/>
    <property type="molecule type" value="Genomic_DNA"/>
</dbReference>
<sequence>MRFIMSPVAMILLTASFSAFASQTEPTGASPTHRTQVLRPGKGEARVRDASAARTASPRPTPPAEGTGRSRPYQAPKPGEGAPKD</sequence>
<keyword evidence="2" id="KW-0732">Signal</keyword>
<feature type="chain" id="PRO_5039689266" evidence="2">
    <location>
        <begin position="22"/>
        <end position="85"/>
    </location>
</feature>
<evidence type="ECO:0000256" key="2">
    <source>
        <dbReference type="SAM" id="SignalP"/>
    </source>
</evidence>
<feature type="compositionally biased region" description="Polar residues" evidence="1">
    <location>
        <begin position="22"/>
        <end position="35"/>
    </location>
</feature>
<evidence type="ECO:0000313" key="4">
    <source>
        <dbReference type="Proteomes" id="UP000886657"/>
    </source>
</evidence>
<proteinExistence type="predicted"/>
<dbReference type="Proteomes" id="UP000886657">
    <property type="component" value="Unassembled WGS sequence"/>
</dbReference>
<dbReference type="AlphaFoldDB" id="A0A9D7SK49"/>
<feature type="compositionally biased region" description="Basic and acidic residues" evidence="1">
    <location>
        <begin position="41"/>
        <end position="51"/>
    </location>
</feature>
<evidence type="ECO:0000256" key="1">
    <source>
        <dbReference type="SAM" id="MobiDB-lite"/>
    </source>
</evidence>
<reference evidence="3" key="1">
    <citation type="submission" date="2020-10" db="EMBL/GenBank/DDBJ databases">
        <title>Connecting structure to function with the recovery of over 1000 high-quality activated sludge metagenome-assembled genomes encoding full-length rRNA genes using long-read sequencing.</title>
        <authorList>
            <person name="Singleton C.M."/>
            <person name="Petriglieri F."/>
            <person name="Kristensen J.M."/>
            <person name="Kirkegaard R.H."/>
            <person name="Michaelsen T.Y."/>
            <person name="Andersen M.H."/>
            <person name="Karst S.M."/>
            <person name="Dueholm M.S."/>
            <person name="Nielsen P.H."/>
            <person name="Albertsen M."/>
        </authorList>
    </citation>
    <scope>NUCLEOTIDE SEQUENCE</scope>
    <source>
        <strain evidence="3">Skiv_18-Q3-R9-52_MAXAC.067</strain>
    </source>
</reference>
<comment type="caution">
    <text evidence="3">The sequence shown here is derived from an EMBL/GenBank/DDBJ whole genome shotgun (WGS) entry which is preliminary data.</text>
</comment>
<protein>
    <submittedName>
        <fullName evidence="3">Uncharacterized protein</fullName>
    </submittedName>
</protein>
<organism evidence="3 4">
    <name type="scientific">Candidatus Geothrix skivensis</name>
    <dbReference type="NCBI Taxonomy" id="2954439"/>
    <lineage>
        <taxon>Bacteria</taxon>
        <taxon>Pseudomonadati</taxon>
        <taxon>Acidobacteriota</taxon>
        <taxon>Holophagae</taxon>
        <taxon>Holophagales</taxon>
        <taxon>Holophagaceae</taxon>
        <taxon>Geothrix</taxon>
    </lineage>
</organism>
<feature type="region of interest" description="Disordered" evidence="1">
    <location>
        <begin position="22"/>
        <end position="85"/>
    </location>
</feature>
<feature type="signal peptide" evidence="2">
    <location>
        <begin position="1"/>
        <end position="21"/>
    </location>
</feature>
<evidence type="ECO:0000313" key="3">
    <source>
        <dbReference type="EMBL" id="MBK9797743.1"/>
    </source>
</evidence>
<name>A0A9D7SK49_9BACT</name>